<accession>A0A1X7AD80</accession>
<dbReference type="OrthoDB" id="7709182at2"/>
<proteinExistence type="predicted"/>
<dbReference type="RefSeq" id="WP_139838249.1">
    <property type="nucleotide sequence ID" value="NZ_FWFJ01000111.1"/>
</dbReference>
<keyword evidence="2" id="KW-1185">Reference proteome</keyword>
<dbReference type="Proteomes" id="UP000194012">
    <property type="component" value="Unassembled WGS sequence"/>
</dbReference>
<dbReference type="EMBL" id="FWFJ01000111">
    <property type="protein sequence ID" value="SLN77382.1"/>
    <property type="molecule type" value="Genomic_DNA"/>
</dbReference>
<sequence length="142" mass="16495">MFADAKFARGLWRSGMGAFCALLTLLFVGIAPYCNAQELELRSDITLQRFRDWKNPFDVRSLVFKDYSQSRSSLDEDYIYEFPETSETELGVFQLRESRIVCDDSTNKNNDCDLYIRNNELLLLRHESGGRFPTILEFSVKP</sequence>
<reference evidence="2" key="1">
    <citation type="submission" date="2017-03" db="EMBL/GenBank/DDBJ databases">
        <authorList>
            <person name="Rodrigo-Torres L."/>
            <person name="Arahal R.D."/>
            <person name="Lucena T."/>
        </authorList>
    </citation>
    <scope>NUCLEOTIDE SEQUENCE [LARGE SCALE GENOMIC DNA]</scope>
    <source>
        <strain evidence="2">CECT 8370</strain>
    </source>
</reference>
<evidence type="ECO:0000313" key="1">
    <source>
        <dbReference type="EMBL" id="SLN77382.1"/>
    </source>
</evidence>
<dbReference type="AlphaFoldDB" id="A0A1X7AD80"/>
<evidence type="ECO:0000313" key="2">
    <source>
        <dbReference type="Proteomes" id="UP000194012"/>
    </source>
</evidence>
<organism evidence="1 2">
    <name type="scientific">Roseovarius gaetbuli</name>
    <dbReference type="NCBI Taxonomy" id="1356575"/>
    <lineage>
        <taxon>Bacteria</taxon>
        <taxon>Pseudomonadati</taxon>
        <taxon>Pseudomonadota</taxon>
        <taxon>Alphaproteobacteria</taxon>
        <taxon>Rhodobacterales</taxon>
        <taxon>Roseobacteraceae</taxon>
        <taxon>Roseovarius</taxon>
    </lineage>
</organism>
<gene>
    <name evidence="1" type="ORF">ROG8370_03960</name>
</gene>
<protein>
    <submittedName>
        <fullName evidence="1">Uncharacterized protein</fullName>
    </submittedName>
</protein>
<name>A0A1X7AD80_9RHOB</name>